<feature type="compositionally biased region" description="Polar residues" evidence="1">
    <location>
        <begin position="330"/>
        <end position="343"/>
    </location>
</feature>
<evidence type="ECO:0000256" key="1">
    <source>
        <dbReference type="SAM" id="MobiDB-lite"/>
    </source>
</evidence>
<sequence>MNDSPSGASLVMFRLGQFILACYVAVSFLGYALPDESEVKKLVIFFYVVCFIWVLIAMILKCVARDSPLRRKIVAVWLCMYMISALWVNATEPVLGMPTPWYTGTLLLIWINTFLLAYIDEMPPRVRELLALVLGLTAWVPLYLVIYLSPVYVLGIIFFWLFGLPLMAFVPLLLSYYNWRIIRYSIWKDNNCRMAFMSGAGLSLVTIIGFCGYYASVKYSIERLYQRNNSPEAVAAGISPGFMEDYVLKQGGVYAMPLYSPIVTMKGDDEFFSSELRDKIHDPLLVAAVFFCGRSVIPLEQREEIADHLPDKDKRKKQPPFSPPVIVDTSHVNVSAPVSANQQ</sequence>
<evidence type="ECO:0000313" key="3">
    <source>
        <dbReference type="EMBL" id="MBC9929718.1"/>
    </source>
</evidence>
<comment type="caution">
    <text evidence="3">The sequence shown here is derived from an EMBL/GenBank/DDBJ whole genome shotgun (WGS) entry which is preliminary data.</text>
</comment>
<name>A0ABR7TID4_9BACT</name>
<feature type="transmembrane region" description="Helical" evidence="2">
    <location>
        <begin position="12"/>
        <end position="32"/>
    </location>
</feature>
<evidence type="ECO:0000313" key="4">
    <source>
        <dbReference type="Proteomes" id="UP000659124"/>
    </source>
</evidence>
<reference evidence="3 4" key="1">
    <citation type="submission" date="2020-09" db="EMBL/GenBank/DDBJ databases">
        <title>Genome sequences of type strains of Chitinophaga qingshengii and Chitinophaga varians.</title>
        <authorList>
            <person name="Kittiwongwattana C."/>
        </authorList>
    </citation>
    <scope>NUCLEOTIDE SEQUENCE [LARGE SCALE GENOMIC DNA]</scope>
    <source>
        <strain evidence="3 4">JCM 30026</strain>
    </source>
</reference>
<keyword evidence="4" id="KW-1185">Reference proteome</keyword>
<dbReference type="Proteomes" id="UP000659124">
    <property type="component" value="Unassembled WGS sequence"/>
</dbReference>
<feature type="transmembrane region" description="Helical" evidence="2">
    <location>
        <begin position="101"/>
        <end position="119"/>
    </location>
</feature>
<feature type="transmembrane region" description="Helical" evidence="2">
    <location>
        <begin position="195"/>
        <end position="215"/>
    </location>
</feature>
<protein>
    <submittedName>
        <fullName evidence="3">Uncharacterized protein</fullName>
    </submittedName>
</protein>
<accession>A0ABR7TID4</accession>
<keyword evidence="2" id="KW-0812">Transmembrane</keyword>
<keyword evidence="2" id="KW-1133">Transmembrane helix</keyword>
<organism evidence="3 4">
    <name type="scientific">Chitinophaga qingshengii</name>
    <dbReference type="NCBI Taxonomy" id="1569794"/>
    <lineage>
        <taxon>Bacteria</taxon>
        <taxon>Pseudomonadati</taxon>
        <taxon>Bacteroidota</taxon>
        <taxon>Chitinophagia</taxon>
        <taxon>Chitinophagales</taxon>
        <taxon>Chitinophagaceae</taxon>
        <taxon>Chitinophaga</taxon>
    </lineage>
</organism>
<dbReference type="RefSeq" id="WP_188086821.1">
    <property type="nucleotide sequence ID" value="NZ_JACVFC010000001.1"/>
</dbReference>
<feature type="region of interest" description="Disordered" evidence="1">
    <location>
        <begin position="307"/>
        <end position="343"/>
    </location>
</feature>
<evidence type="ECO:0000256" key="2">
    <source>
        <dbReference type="SAM" id="Phobius"/>
    </source>
</evidence>
<dbReference type="EMBL" id="JACVFC010000001">
    <property type="protein sequence ID" value="MBC9929718.1"/>
    <property type="molecule type" value="Genomic_DNA"/>
</dbReference>
<feature type="transmembrane region" description="Helical" evidence="2">
    <location>
        <begin position="126"/>
        <end position="146"/>
    </location>
</feature>
<gene>
    <name evidence="3" type="ORF">ICL07_04975</name>
</gene>
<feature type="transmembrane region" description="Helical" evidence="2">
    <location>
        <begin position="73"/>
        <end position="89"/>
    </location>
</feature>
<proteinExistence type="predicted"/>
<feature type="transmembrane region" description="Helical" evidence="2">
    <location>
        <begin position="44"/>
        <end position="64"/>
    </location>
</feature>
<keyword evidence="2" id="KW-0472">Membrane</keyword>
<feature type="transmembrane region" description="Helical" evidence="2">
    <location>
        <begin position="152"/>
        <end position="174"/>
    </location>
</feature>